<dbReference type="RefSeq" id="WP_133605852.1">
    <property type="nucleotide sequence ID" value="NZ_SNXW01000001.1"/>
</dbReference>
<feature type="transmembrane region" description="Helical" evidence="1">
    <location>
        <begin position="23"/>
        <end position="48"/>
    </location>
</feature>
<dbReference type="AlphaFoldDB" id="A0A4R6RNM5"/>
<keyword evidence="1" id="KW-1133">Transmembrane helix</keyword>
<name>A0A4R6RNM5_9BURK</name>
<evidence type="ECO:0000313" key="3">
    <source>
        <dbReference type="Proteomes" id="UP000294593"/>
    </source>
</evidence>
<evidence type="ECO:0000313" key="2">
    <source>
        <dbReference type="EMBL" id="TDP88214.1"/>
    </source>
</evidence>
<dbReference type="OrthoDB" id="9151239at2"/>
<proteinExistence type="predicted"/>
<dbReference type="EMBL" id="SNXW01000001">
    <property type="protein sequence ID" value="TDP88214.1"/>
    <property type="molecule type" value="Genomic_DNA"/>
</dbReference>
<protein>
    <submittedName>
        <fullName evidence="2">Uncharacterized protein</fullName>
    </submittedName>
</protein>
<dbReference type="Proteomes" id="UP000294593">
    <property type="component" value="Unassembled WGS sequence"/>
</dbReference>
<keyword evidence="1" id="KW-0472">Membrane</keyword>
<gene>
    <name evidence="2" type="ORF">EV672_101359</name>
</gene>
<keyword evidence="1" id="KW-0812">Transmembrane</keyword>
<evidence type="ECO:0000256" key="1">
    <source>
        <dbReference type="SAM" id="Phobius"/>
    </source>
</evidence>
<organism evidence="2 3">
    <name type="scientific">Aquabacterium commune</name>
    <dbReference type="NCBI Taxonomy" id="70586"/>
    <lineage>
        <taxon>Bacteria</taxon>
        <taxon>Pseudomonadati</taxon>
        <taxon>Pseudomonadota</taxon>
        <taxon>Betaproteobacteria</taxon>
        <taxon>Burkholderiales</taxon>
        <taxon>Aquabacterium</taxon>
    </lineage>
</organism>
<reference evidence="2 3" key="1">
    <citation type="submission" date="2019-03" db="EMBL/GenBank/DDBJ databases">
        <title>Genomic Encyclopedia of Type Strains, Phase IV (KMG-IV): sequencing the most valuable type-strain genomes for metagenomic binning, comparative biology and taxonomic classification.</title>
        <authorList>
            <person name="Goeker M."/>
        </authorList>
    </citation>
    <scope>NUCLEOTIDE SEQUENCE [LARGE SCALE GENOMIC DNA]</scope>
    <source>
        <strain evidence="2 3">DSM 11901</strain>
    </source>
</reference>
<accession>A0A4R6RNM5</accession>
<comment type="caution">
    <text evidence="2">The sequence shown here is derived from an EMBL/GenBank/DDBJ whole genome shotgun (WGS) entry which is preliminary data.</text>
</comment>
<sequence>MKPVATLHGAHPPRGWNRPVRPVALVLVGVAVLLLWGLLMLAATWYVYARWDAIVELRQHPITLRLPEGLQALAEVSAPLQTRVNLAPRVVVPVHQTLAVEVSDSLQARARLQTRVPVDTVVHVAQSVPVRTSLQLSVPVVSWLPRFEVTVPLVLDLPVKLDVPIKIEVPLDLDVLASGELRAPLQVPLDVDLRLRPEVRGNLRVGIGRQMAFRLQGPMPPMPVLIEHARLNLPFSQPRLRQRGDGEANQAPR</sequence>
<keyword evidence="3" id="KW-1185">Reference proteome</keyword>